<dbReference type="Gene3D" id="3.40.1350.10">
    <property type="match status" value="1"/>
</dbReference>
<dbReference type="GO" id="GO:0004519">
    <property type="term" value="F:endonuclease activity"/>
    <property type="evidence" value="ECO:0007669"/>
    <property type="project" value="UniProtKB-KW"/>
</dbReference>
<keyword evidence="2" id="KW-0378">Hydrolase</keyword>
<dbReference type="AlphaFoldDB" id="A0ABD5MTH8"/>
<evidence type="ECO:0000313" key="2">
    <source>
        <dbReference type="EMBL" id="MFB9825755.1"/>
    </source>
</evidence>
<keyword evidence="3" id="KW-1185">Reference proteome</keyword>
<dbReference type="RefSeq" id="WP_222921569.1">
    <property type="nucleotide sequence ID" value="NZ_CP082286.1"/>
</dbReference>
<dbReference type="EMBL" id="JBHMAJ010000010">
    <property type="protein sequence ID" value="MFB9825755.1"/>
    <property type="molecule type" value="Genomic_DNA"/>
</dbReference>
<dbReference type="Pfam" id="PF11645">
    <property type="entry name" value="PDDEXK_5"/>
    <property type="match status" value="1"/>
</dbReference>
<reference evidence="2" key="1">
    <citation type="submission" date="2024-09" db="EMBL/GenBank/DDBJ databases">
        <authorList>
            <person name="Sun Q."/>
        </authorList>
    </citation>
    <scope>NUCLEOTIDE SEQUENCE [LARGE SCALE GENOMIC DNA]</scope>
    <source>
        <strain evidence="2">JCM 31273</strain>
    </source>
</reference>
<accession>A0ABD5MTH8</accession>
<dbReference type="InterPro" id="IPR011856">
    <property type="entry name" value="tRNA_endonuc-like_dom_sf"/>
</dbReference>
<name>A0ABD5MTH8_9EURY</name>
<keyword evidence="2" id="KW-0540">Nuclease</keyword>
<organism evidence="2 3">
    <name type="scientific">Halobaculum roseum</name>
    <dbReference type="NCBI Taxonomy" id="2175149"/>
    <lineage>
        <taxon>Archaea</taxon>
        <taxon>Methanobacteriati</taxon>
        <taxon>Methanobacteriota</taxon>
        <taxon>Stenosarchaea group</taxon>
        <taxon>Halobacteria</taxon>
        <taxon>Halobacteriales</taxon>
        <taxon>Haloferacaceae</taxon>
        <taxon>Halobaculum</taxon>
    </lineage>
</organism>
<dbReference type="Proteomes" id="UP001589595">
    <property type="component" value="Unassembled WGS sequence"/>
</dbReference>
<keyword evidence="2" id="KW-0255">Endonuclease</keyword>
<feature type="domain" description="PD(D/E)XK endonuclease" evidence="1">
    <location>
        <begin position="9"/>
        <end position="138"/>
    </location>
</feature>
<evidence type="ECO:0000259" key="1">
    <source>
        <dbReference type="Pfam" id="PF11645"/>
    </source>
</evidence>
<dbReference type="GeneID" id="67211736"/>
<proteinExistence type="predicted"/>
<protein>
    <submittedName>
        <fullName evidence="2">Group I intron-associated PD-(D/E)XK endonuclease</fullName>
    </submittedName>
</protein>
<dbReference type="InterPro" id="IPR021671">
    <property type="entry name" value="PD(D/E)XK_Endonuc"/>
</dbReference>
<gene>
    <name evidence="2" type="ORF">ACFFOL_16425</name>
</gene>
<sequence length="143" mass="16098">MTSTDNPKNSKDIGDVTEARAVFELTKAGHTIAVPFGDNDGYDLLVEVDDGFLRIQCKTAWSIDSRVIRFNTHSQTTTDGEYRERTYDGEVDAFFVRYPATGTCYWIDIDEVSGHSMDLREEANIDHPSINWAGEFEFDGSIS</sequence>
<comment type="caution">
    <text evidence="2">The sequence shown here is derived from an EMBL/GenBank/DDBJ whole genome shotgun (WGS) entry which is preliminary data.</text>
</comment>
<evidence type="ECO:0000313" key="3">
    <source>
        <dbReference type="Proteomes" id="UP001589595"/>
    </source>
</evidence>